<keyword evidence="5" id="KW-1185">Reference proteome</keyword>
<dbReference type="InterPro" id="IPR011759">
    <property type="entry name" value="Cyt_c_oxidase_su2_TM_dom"/>
</dbReference>
<feature type="domain" description="Cytochrome oxidase subunit II transmembrane region profile" evidence="3">
    <location>
        <begin position="1"/>
        <end position="70"/>
    </location>
</feature>
<feature type="transmembrane region" description="Helical" evidence="2">
    <location>
        <begin position="43"/>
        <end position="60"/>
    </location>
</feature>
<proteinExistence type="predicted"/>
<dbReference type="OrthoDB" id="674965at2"/>
<accession>A0A2T2YK76</accession>
<keyword evidence="2" id="KW-0812">Transmembrane</keyword>
<dbReference type="PROSITE" id="PS50999">
    <property type="entry name" value="COX2_TM"/>
    <property type="match status" value="1"/>
</dbReference>
<protein>
    <recommendedName>
        <fullName evidence="3">Cytochrome oxidase subunit II transmembrane region profile domain-containing protein</fullName>
    </recommendedName>
</protein>
<evidence type="ECO:0000313" key="4">
    <source>
        <dbReference type="EMBL" id="PSR55911.1"/>
    </source>
</evidence>
<dbReference type="GO" id="GO:0022900">
    <property type="term" value="P:electron transport chain"/>
    <property type="evidence" value="ECO:0007669"/>
    <property type="project" value="InterPro"/>
</dbReference>
<evidence type="ECO:0000256" key="2">
    <source>
        <dbReference type="SAM" id="Phobius"/>
    </source>
</evidence>
<evidence type="ECO:0000256" key="1">
    <source>
        <dbReference type="ARBA" id="ARBA00004141"/>
    </source>
</evidence>
<comment type="subcellular location">
    <subcellularLocation>
        <location evidence="1">Membrane</location>
        <topology evidence="1">Multi-pass membrane protein</topology>
    </subcellularLocation>
</comment>
<dbReference type="GO" id="GO:0016020">
    <property type="term" value="C:membrane"/>
    <property type="evidence" value="ECO:0007669"/>
    <property type="project" value="UniProtKB-SubCell"/>
</dbReference>
<dbReference type="EMBL" id="PYFT01000001">
    <property type="protein sequence ID" value="PSR55911.1"/>
    <property type="molecule type" value="Genomic_DNA"/>
</dbReference>
<keyword evidence="2" id="KW-0472">Membrane</keyword>
<keyword evidence="2" id="KW-1133">Transmembrane helix</keyword>
<evidence type="ECO:0000313" key="5">
    <source>
        <dbReference type="Proteomes" id="UP000240357"/>
    </source>
</evidence>
<sequence length="262" mass="29817">MNFAFVTVLLVFITLLGIALRRSYFSSRFSIEYITTNLVNEIIWAIIPAILLHAFAILVVEATTSYQVLLENIGYLVVGGNDKERVPPIFQNIHAHIAPILTYNIGLTVFGILVGTGARSFVRGLSLDTLPYFSFLRFPNTWHYWFTGEYLNTERGWKYHKNIDFIMVDVLTNIGEGIIYSGILEDYYLSRTSGGLDRIIIKYPSKKTFSATGETHFREIPGNYLSIPYDNILNINIQYYEFNGAAENTQDDSQPSVEIIEP</sequence>
<organism evidence="4 5">
    <name type="scientific">Adhaeribacter arboris</name>
    <dbReference type="NCBI Taxonomy" id="2072846"/>
    <lineage>
        <taxon>Bacteria</taxon>
        <taxon>Pseudomonadati</taxon>
        <taxon>Bacteroidota</taxon>
        <taxon>Cytophagia</taxon>
        <taxon>Cytophagales</taxon>
        <taxon>Hymenobacteraceae</taxon>
        <taxon>Adhaeribacter</taxon>
    </lineage>
</organism>
<dbReference type="RefSeq" id="WP_106932093.1">
    <property type="nucleotide sequence ID" value="NZ_PYFT01000001.1"/>
</dbReference>
<gene>
    <name evidence="4" type="ORF">AHMF7605_21605</name>
</gene>
<comment type="caution">
    <text evidence="4">The sequence shown here is derived from an EMBL/GenBank/DDBJ whole genome shotgun (WGS) entry which is preliminary data.</text>
</comment>
<evidence type="ECO:0000259" key="3">
    <source>
        <dbReference type="PROSITE" id="PS50999"/>
    </source>
</evidence>
<reference evidence="4 5" key="1">
    <citation type="submission" date="2018-03" db="EMBL/GenBank/DDBJ databases">
        <title>Adhaeribacter sp. HMF7605 Genome sequencing and assembly.</title>
        <authorList>
            <person name="Kang H."/>
            <person name="Kang J."/>
            <person name="Cha I."/>
            <person name="Kim H."/>
            <person name="Joh K."/>
        </authorList>
    </citation>
    <scope>NUCLEOTIDE SEQUENCE [LARGE SCALE GENOMIC DNA]</scope>
    <source>
        <strain evidence="4 5">HMF7605</strain>
    </source>
</reference>
<name>A0A2T2YK76_9BACT</name>
<dbReference type="AlphaFoldDB" id="A0A2T2YK76"/>
<dbReference type="Proteomes" id="UP000240357">
    <property type="component" value="Unassembled WGS sequence"/>
</dbReference>